<comment type="caution">
    <text evidence="2">The sequence shown here is derived from an EMBL/GenBank/DDBJ whole genome shotgun (WGS) entry which is preliminary data.</text>
</comment>
<feature type="transmembrane region" description="Helical" evidence="1">
    <location>
        <begin position="12"/>
        <end position="42"/>
    </location>
</feature>
<keyword evidence="1" id="KW-1133">Transmembrane helix</keyword>
<name>A0A9Q1EXF1_SYNKA</name>
<evidence type="ECO:0000313" key="2">
    <source>
        <dbReference type="EMBL" id="KAJ8346860.1"/>
    </source>
</evidence>
<keyword evidence="1" id="KW-0812">Transmembrane</keyword>
<keyword evidence="1" id="KW-0472">Membrane</keyword>
<dbReference type="Proteomes" id="UP001152622">
    <property type="component" value="Chromosome 11"/>
</dbReference>
<reference evidence="2" key="1">
    <citation type="journal article" date="2023" name="Science">
        <title>Genome structures resolve the early diversification of teleost fishes.</title>
        <authorList>
            <person name="Parey E."/>
            <person name="Louis A."/>
            <person name="Montfort J."/>
            <person name="Bouchez O."/>
            <person name="Roques C."/>
            <person name="Iampietro C."/>
            <person name="Lluch J."/>
            <person name="Castinel A."/>
            <person name="Donnadieu C."/>
            <person name="Desvignes T."/>
            <person name="Floi Bucao C."/>
            <person name="Jouanno E."/>
            <person name="Wen M."/>
            <person name="Mejri S."/>
            <person name="Dirks R."/>
            <person name="Jansen H."/>
            <person name="Henkel C."/>
            <person name="Chen W.J."/>
            <person name="Zahm M."/>
            <person name="Cabau C."/>
            <person name="Klopp C."/>
            <person name="Thompson A.W."/>
            <person name="Robinson-Rechavi M."/>
            <person name="Braasch I."/>
            <person name="Lecointre G."/>
            <person name="Bobe J."/>
            <person name="Postlethwait J.H."/>
            <person name="Berthelot C."/>
            <person name="Roest Crollius H."/>
            <person name="Guiguen Y."/>
        </authorList>
    </citation>
    <scope>NUCLEOTIDE SEQUENCE</scope>
    <source>
        <strain evidence="2">WJC10195</strain>
    </source>
</reference>
<accession>A0A9Q1EXF1</accession>
<proteinExistence type="predicted"/>
<evidence type="ECO:0000313" key="3">
    <source>
        <dbReference type="Proteomes" id="UP001152622"/>
    </source>
</evidence>
<dbReference type="AlphaFoldDB" id="A0A9Q1EXF1"/>
<protein>
    <submittedName>
        <fullName evidence="2">Uncharacterized protein</fullName>
    </submittedName>
</protein>
<evidence type="ECO:0000256" key="1">
    <source>
        <dbReference type="SAM" id="Phobius"/>
    </source>
</evidence>
<dbReference type="EMBL" id="JAINUF010000011">
    <property type="protein sequence ID" value="KAJ8346860.1"/>
    <property type="molecule type" value="Genomic_DNA"/>
</dbReference>
<sequence>MRRASADARLPLGLWISCIACIATAISIVKAVILAGLSLYFVAQGRRRYGFMGKALFCHDNMIDLPQFRCRRELQWGWNIPISAQNLQI</sequence>
<organism evidence="2 3">
    <name type="scientific">Synaphobranchus kaupii</name>
    <name type="common">Kaup's arrowtooth eel</name>
    <dbReference type="NCBI Taxonomy" id="118154"/>
    <lineage>
        <taxon>Eukaryota</taxon>
        <taxon>Metazoa</taxon>
        <taxon>Chordata</taxon>
        <taxon>Craniata</taxon>
        <taxon>Vertebrata</taxon>
        <taxon>Euteleostomi</taxon>
        <taxon>Actinopterygii</taxon>
        <taxon>Neopterygii</taxon>
        <taxon>Teleostei</taxon>
        <taxon>Anguilliformes</taxon>
        <taxon>Synaphobranchidae</taxon>
        <taxon>Synaphobranchus</taxon>
    </lineage>
</organism>
<gene>
    <name evidence="2" type="ORF">SKAU_G00282610</name>
</gene>
<keyword evidence="3" id="KW-1185">Reference proteome</keyword>